<dbReference type="EMBL" id="FMYV01000006">
    <property type="protein sequence ID" value="SDC70701.1"/>
    <property type="molecule type" value="Genomic_DNA"/>
</dbReference>
<feature type="domain" description="HMA" evidence="2">
    <location>
        <begin position="5"/>
        <end position="71"/>
    </location>
</feature>
<dbReference type="PROSITE" id="PS50846">
    <property type="entry name" value="HMA_2"/>
    <property type="match status" value="1"/>
</dbReference>
<evidence type="ECO:0000256" key="1">
    <source>
        <dbReference type="ARBA" id="ARBA00022723"/>
    </source>
</evidence>
<keyword evidence="4" id="KW-1185">Reference proteome</keyword>
<reference evidence="3 4" key="1">
    <citation type="submission" date="2016-10" db="EMBL/GenBank/DDBJ databases">
        <authorList>
            <person name="de Groot N.N."/>
        </authorList>
    </citation>
    <scope>NUCLEOTIDE SEQUENCE [LARGE SCALE GENOMIC DNA]</scope>
    <source>
        <strain evidence="3 4">WG14</strain>
    </source>
</reference>
<keyword evidence="1" id="KW-0479">Metal-binding</keyword>
<organism evidence="3 4">
    <name type="scientific">Geotoga petraea</name>
    <dbReference type="NCBI Taxonomy" id="28234"/>
    <lineage>
        <taxon>Bacteria</taxon>
        <taxon>Thermotogati</taxon>
        <taxon>Thermotogota</taxon>
        <taxon>Thermotogae</taxon>
        <taxon>Petrotogales</taxon>
        <taxon>Petrotogaceae</taxon>
        <taxon>Geotoga</taxon>
    </lineage>
</organism>
<evidence type="ECO:0000313" key="4">
    <source>
        <dbReference type="Proteomes" id="UP000199322"/>
    </source>
</evidence>
<protein>
    <submittedName>
        <fullName evidence="3">Copper chaperone CopZ</fullName>
    </submittedName>
</protein>
<dbReference type="InterPro" id="IPR017969">
    <property type="entry name" value="Heavy-metal-associated_CS"/>
</dbReference>
<evidence type="ECO:0000313" key="3">
    <source>
        <dbReference type="EMBL" id="SDC70701.1"/>
    </source>
</evidence>
<dbReference type="GO" id="GO:0046872">
    <property type="term" value="F:metal ion binding"/>
    <property type="evidence" value="ECO:0007669"/>
    <property type="project" value="UniProtKB-KW"/>
</dbReference>
<dbReference type="Pfam" id="PF00403">
    <property type="entry name" value="HMA"/>
    <property type="match status" value="1"/>
</dbReference>
<dbReference type="PRINTS" id="PR00946">
    <property type="entry name" value="HGSCAVENGER"/>
</dbReference>
<dbReference type="PROSITE" id="PS01047">
    <property type="entry name" value="HMA_1"/>
    <property type="match status" value="1"/>
</dbReference>
<dbReference type="SUPFAM" id="SSF55008">
    <property type="entry name" value="HMA, heavy metal-associated domain"/>
    <property type="match status" value="1"/>
</dbReference>
<dbReference type="FunFam" id="3.30.70.100:FF:000001">
    <property type="entry name" value="ATPase copper transporting beta"/>
    <property type="match status" value="1"/>
</dbReference>
<sequence>MNSAKTDVLKVEGLDCPSCATTVEKALKKLKGIQSTEANFFAEKLTVTYDDSRVTLDDIADKLKKVGHPVVK</sequence>
<dbReference type="CDD" id="cd00371">
    <property type="entry name" value="HMA"/>
    <property type="match status" value="1"/>
</dbReference>
<dbReference type="Proteomes" id="UP000199322">
    <property type="component" value="Unassembled WGS sequence"/>
</dbReference>
<dbReference type="AlphaFoldDB" id="A0A1G6NSV6"/>
<dbReference type="Gene3D" id="3.30.70.100">
    <property type="match status" value="1"/>
</dbReference>
<proteinExistence type="predicted"/>
<dbReference type="InterPro" id="IPR001802">
    <property type="entry name" value="MerP/CopZ"/>
</dbReference>
<evidence type="ECO:0000259" key="2">
    <source>
        <dbReference type="PROSITE" id="PS50846"/>
    </source>
</evidence>
<accession>A0A1G6NSV6</accession>
<dbReference type="RefSeq" id="WP_010731340.1">
    <property type="nucleotide sequence ID" value="NZ_FMYV01000006.1"/>
</dbReference>
<dbReference type="STRING" id="28234.SAMN04488588_1643"/>
<dbReference type="InterPro" id="IPR036163">
    <property type="entry name" value="HMA_dom_sf"/>
</dbReference>
<gene>
    <name evidence="3" type="ORF">SAMN04488588_1643</name>
</gene>
<dbReference type="InterPro" id="IPR006121">
    <property type="entry name" value="HMA_dom"/>
</dbReference>
<name>A0A1G6NSV6_9BACT</name>